<gene>
    <name evidence="2" type="ORF">HDC12357</name>
</gene>
<evidence type="ECO:0000256" key="1">
    <source>
        <dbReference type="SAM" id="MobiDB-lite"/>
    </source>
</evidence>
<dbReference type="EMBL" id="BK002379">
    <property type="protein sequence ID" value="DAA03885.1"/>
    <property type="molecule type" value="Genomic_DNA"/>
</dbReference>
<proteinExistence type="predicted"/>
<evidence type="ECO:0000313" key="2">
    <source>
        <dbReference type="EMBL" id="DAA03885.1"/>
    </source>
</evidence>
<protein>
    <submittedName>
        <fullName evidence="2">HDC12357</fullName>
    </submittedName>
</protein>
<sequence>MSCSGSTAPSAPRRSLLGTETGTESESETHSESELPEPRGELNETATLTVRCQLPWPKAEWVAQGCQVADGNAEVSKAILSQERD</sequence>
<accession>Q6IKI7</accession>
<feature type="compositionally biased region" description="Low complexity" evidence="1">
    <location>
        <begin position="15"/>
        <end position="24"/>
    </location>
</feature>
<feature type="compositionally biased region" description="Basic and acidic residues" evidence="1">
    <location>
        <begin position="27"/>
        <end position="42"/>
    </location>
</feature>
<feature type="region of interest" description="Disordered" evidence="1">
    <location>
        <begin position="1"/>
        <end position="44"/>
    </location>
</feature>
<organism evidence="2">
    <name type="scientific">Drosophila melanogaster</name>
    <name type="common">Fruit fly</name>
    <dbReference type="NCBI Taxonomy" id="7227"/>
    <lineage>
        <taxon>Eukaryota</taxon>
        <taxon>Metazoa</taxon>
        <taxon>Ecdysozoa</taxon>
        <taxon>Arthropoda</taxon>
        <taxon>Hexapoda</taxon>
        <taxon>Insecta</taxon>
        <taxon>Pterygota</taxon>
        <taxon>Neoptera</taxon>
        <taxon>Endopterygota</taxon>
        <taxon>Diptera</taxon>
        <taxon>Brachycera</taxon>
        <taxon>Muscomorpha</taxon>
        <taxon>Ephydroidea</taxon>
        <taxon>Drosophilidae</taxon>
        <taxon>Drosophila</taxon>
        <taxon>Sophophora</taxon>
    </lineage>
</organism>
<name>Q6IKI7_DROME</name>
<reference evidence="2" key="1">
    <citation type="journal article" date="2003" name="Genome Biol.">
        <title>An integrated gene annotation and transcriptional profiling approach towards the full gene content of the Drosophila genome.</title>
        <authorList>
            <person name="Hild M."/>
            <person name="Beckmann B."/>
            <person name="Haas S.A."/>
            <person name="Koch B."/>
            <person name="Solovyev V."/>
            <person name="Busold C."/>
            <person name="Fellenberg K."/>
            <person name="Boutros M."/>
            <person name="Vingron M."/>
            <person name="Sauer F."/>
            <person name="Hoheisel J.D."/>
            <person name="Paro R."/>
        </authorList>
    </citation>
    <scope>NUCLEOTIDE SEQUENCE</scope>
</reference>
<dbReference type="AlphaFoldDB" id="Q6IKI7"/>